<dbReference type="NCBIfam" id="TIGR01033">
    <property type="entry name" value="YebC/PmpR family DNA-binding transcriptional regulator"/>
    <property type="match status" value="1"/>
</dbReference>
<keyword evidence="2 6" id="KW-0963">Cytoplasm</keyword>
<evidence type="ECO:0000313" key="10">
    <source>
        <dbReference type="Proteomes" id="UP001232063"/>
    </source>
</evidence>
<name>A0AAE3R674_9BACT</name>
<dbReference type="InterPro" id="IPR049083">
    <property type="entry name" value="TACO1_YebC_N"/>
</dbReference>
<dbReference type="NCBIfam" id="NF009044">
    <property type="entry name" value="PRK12378.1"/>
    <property type="match status" value="1"/>
</dbReference>
<protein>
    <recommendedName>
        <fullName evidence="6">Probable transcriptional regulatory protein QNI22_16250</fullName>
    </recommendedName>
</protein>
<dbReference type="PANTHER" id="PTHR12532">
    <property type="entry name" value="TRANSLATIONAL ACTIVATOR OF CYTOCHROME C OXIDASE 1"/>
    <property type="match status" value="1"/>
</dbReference>
<dbReference type="Pfam" id="PF20772">
    <property type="entry name" value="TACO1_YebC_N"/>
    <property type="match status" value="1"/>
</dbReference>
<keyword evidence="3 6" id="KW-0805">Transcription regulation</keyword>
<keyword evidence="10" id="KW-1185">Reference proteome</keyword>
<dbReference type="AlphaFoldDB" id="A0AAE3R674"/>
<dbReference type="GO" id="GO:0006355">
    <property type="term" value="P:regulation of DNA-templated transcription"/>
    <property type="evidence" value="ECO:0007669"/>
    <property type="project" value="UniProtKB-UniRule"/>
</dbReference>
<evidence type="ECO:0000256" key="5">
    <source>
        <dbReference type="ARBA" id="ARBA00023163"/>
    </source>
</evidence>
<dbReference type="HAMAP" id="MF_00693">
    <property type="entry name" value="Transcrip_reg_TACO1"/>
    <property type="match status" value="1"/>
</dbReference>
<accession>A0AAE3R674</accession>
<evidence type="ECO:0000256" key="2">
    <source>
        <dbReference type="ARBA" id="ARBA00022490"/>
    </source>
</evidence>
<evidence type="ECO:0000259" key="8">
    <source>
        <dbReference type="Pfam" id="PF20772"/>
    </source>
</evidence>
<dbReference type="InterPro" id="IPR026564">
    <property type="entry name" value="Transcrip_reg_TACO1-like_dom3"/>
</dbReference>
<comment type="subcellular location">
    <subcellularLocation>
        <location evidence="6">Cytoplasm</location>
    </subcellularLocation>
</comment>
<evidence type="ECO:0000256" key="3">
    <source>
        <dbReference type="ARBA" id="ARBA00023015"/>
    </source>
</evidence>
<dbReference type="Pfam" id="PF01709">
    <property type="entry name" value="Transcrip_reg"/>
    <property type="match status" value="1"/>
</dbReference>
<dbReference type="Gene3D" id="1.10.10.200">
    <property type="match status" value="1"/>
</dbReference>
<keyword evidence="5 6" id="KW-0804">Transcription</keyword>
<dbReference type="InterPro" id="IPR002876">
    <property type="entry name" value="Transcrip_reg_TACO1-like"/>
</dbReference>
<feature type="domain" description="TACO1/YebC-like N-terminal" evidence="8">
    <location>
        <begin position="5"/>
        <end position="75"/>
    </location>
</feature>
<evidence type="ECO:0000256" key="1">
    <source>
        <dbReference type="ARBA" id="ARBA00008724"/>
    </source>
</evidence>
<comment type="caution">
    <text evidence="9">The sequence shown here is derived from an EMBL/GenBank/DDBJ whole genome shotgun (WGS) entry which is preliminary data.</text>
</comment>
<evidence type="ECO:0000256" key="6">
    <source>
        <dbReference type="HAMAP-Rule" id="MF_00693"/>
    </source>
</evidence>
<dbReference type="Proteomes" id="UP001232063">
    <property type="component" value="Unassembled WGS sequence"/>
</dbReference>
<dbReference type="EMBL" id="JASJOU010000005">
    <property type="protein sequence ID" value="MDJ1502219.1"/>
    <property type="molecule type" value="Genomic_DNA"/>
</dbReference>
<evidence type="ECO:0000313" key="9">
    <source>
        <dbReference type="EMBL" id="MDJ1502219.1"/>
    </source>
</evidence>
<evidence type="ECO:0000256" key="4">
    <source>
        <dbReference type="ARBA" id="ARBA00023125"/>
    </source>
</evidence>
<dbReference type="InterPro" id="IPR017856">
    <property type="entry name" value="Integrase-like_N"/>
</dbReference>
<reference evidence="9" key="1">
    <citation type="submission" date="2023-05" db="EMBL/GenBank/DDBJ databases">
        <authorList>
            <person name="Zhang X."/>
        </authorList>
    </citation>
    <scope>NUCLEOTIDE SEQUENCE</scope>
    <source>
        <strain evidence="9">BD1B2-1</strain>
    </source>
</reference>
<dbReference type="InterPro" id="IPR029072">
    <property type="entry name" value="YebC-like"/>
</dbReference>
<dbReference type="Gene3D" id="3.30.70.980">
    <property type="match status" value="2"/>
</dbReference>
<dbReference type="InterPro" id="IPR048300">
    <property type="entry name" value="TACO1_YebC-like_2nd/3rd_dom"/>
</dbReference>
<dbReference type="RefSeq" id="WP_314512153.1">
    <property type="nucleotide sequence ID" value="NZ_JASJOU010000005.1"/>
</dbReference>
<gene>
    <name evidence="9" type="ORF">QNI22_16250</name>
</gene>
<dbReference type="GO" id="GO:0005829">
    <property type="term" value="C:cytosol"/>
    <property type="evidence" value="ECO:0007669"/>
    <property type="project" value="TreeGrafter"/>
</dbReference>
<comment type="similarity">
    <text evidence="1 6">Belongs to the TACO1 family.</text>
</comment>
<keyword evidence="4 6" id="KW-0238">DNA-binding</keyword>
<dbReference type="GO" id="GO:0003677">
    <property type="term" value="F:DNA binding"/>
    <property type="evidence" value="ECO:0007669"/>
    <property type="project" value="UniProtKB-UniRule"/>
</dbReference>
<feature type="domain" description="TACO1/YebC-like second and third" evidence="7">
    <location>
        <begin position="81"/>
        <end position="236"/>
    </location>
</feature>
<dbReference type="SUPFAM" id="SSF75625">
    <property type="entry name" value="YebC-like"/>
    <property type="match status" value="1"/>
</dbReference>
<evidence type="ECO:0000259" key="7">
    <source>
        <dbReference type="Pfam" id="PF01709"/>
    </source>
</evidence>
<dbReference type="FunFam" id="1.10.10.200:FF:000002">
    <property type="entry name" value="Probable transcriptional regulatory protein CLM62_37755"/>
    <property type="match status" value="1"/>
</dbReference>
<dbReference type="PANTHER" id="PTHR12532:SF6">
    <property type="entry name" value="TRANSCRIPTIONAL REGULATORY PROTEIN YEBC-RELATED"/>
    <property type="match status" value="1"/>
</dbReference>
<sequence length="246" mass="27512">MAGHSKWANIKHRKGTTDARRGKLFTRLSKEIIVAARLGGGDPSGNPRLRIAIQNAKTANIPKDNIERAIKKGTGAEVENYQEVTYEGNFGPVGIFIEATTDNTTRTVANIRSYYNKIGGSLGTNGSLAFIFNRKGVFNFNLPDTISLDELELELIDAGAEEVNMEENLITVITSFEDYGTMQKKLEDMHIEISEAALQRIPNVLVTLDNETFQKAMKLIDLFEDDDDIQKVYHNIDITEEQIEMI</sequence>
<organism evidence="9 10">
    <name type="scientific">Xanthocytophaga agilis</name>
    <dbReference type="NCBI Taxonomy" id="3048010"/>
    <lineage>
        <taxon>Bacteria</taxon>
        <taxon>Pseudomonadati</taxon>
        <taxon>Bacteroidota</taxon>
        <taxon>Cytophagia</taxon>
        <taxon>Cytophagales</taxon>
        <taxon>Rhodocytophagaceae</taxon>
        <taxon>Xanthocytophaga</taxon>
    </lineage>
</organism>
<proteinExistence type="inferred from homology"/>
<dbReference type="NCBIfam" id="NF001030">
    <property type="entry name" value="PRK00110.1"/>
    <property type="match status" value="1"/>
</dbReference>